<dbReference type="PROSITE" id="PS00675">
    <property type="entry name" value="SIGMA54_INTERACT_1"/>
    <property type="match status" value="1"/>
</dbReference>
<keyword evidence="4" id="KW-1185">Reference proteome</keyword>
<comment type="caution">
    <text evidence="3">The sequence shown here is derived from an EMBL/GenBank/DDBJ whole genome shotgun (WGS) entry which is preliminary data.</text>
</comment>
<dbReference type="InterPro" id="IPR027417">
    <property type="entry name" value="P-loop_NTPase"/>
</dbReference>
<reference evidence="3 4" key="1">
    <citation type="journal article" date="2023" name="Sci. Data">
        <title>Genome assembly of the Korean intertidal mud-creeper Batillaria attramentaria.</title>
        <authorList>
            <person name="Patra A.K."/>
            <person name="Ho P.T."/>
            <person name="Jun S."/>
            <person name="Lee S.J."/>
            <person name="Kim Y."/>
            <person name="Won Y.J."/>
        </authorList>
    </citation>
    <scope>NUCLEOTIDE SEQUENCE [LARGE SCALE GENOMIC DNA]</scope>
    <source>
        <strain evidence="3">Wonlab-2016</strain>
    </source>
</reference>
<dbReference type="SUPFAM" id="SSF52540">
    <property type="entry name" value="P-loop containing nucleoside triphosphate hydrolases"/>
    <property type="match status" value="1"/>
</dbReference>
<evidence type="ECO:0000313" key="3">
    <source>
        <dbReference type="EMBL" id="KAK7471856.1"/>
    </source>
</evidence>
<dbReference type="SMART" id="SM00382">
    <property type="entry name" value="AAA"/>
    <property type="match status" value="1"/>
</dbReference>
<organism evidence="3 4">
    <name type="scientific">Batillaria attramentaria</name>
    <dbReference type="NCBI Taxonomy" id="370345"/>
    <lineage>
        <taxon>Eukaryota</taxon>
        <taxon>Metazoa</taxon>
        <taxon>Spiralia</taxon>
        <taxon>Lophotrochozoa</taxon>
        <taxon>Mollusca</taxon>
        <taxon>Gastropoda</taxon>
        <taxon>Caenogastropoda</taxon>
        <taxon>Sorbeoconcha</taxon>
        <taxon>Cerithioidea</taxon>
        <taxon>Batillariidae</taxon>
        <taxon>Batillaria</taxon>
    </lineage>
</organism>
<sequence length="705" mass="79244">MAARSFISSALGVKKLKDDIRKLAHNVRGPEPPKILFMGETGSGKSSLISSIVSALKGSIIYTSTVGEKEGHEVNTSKRAASEIWLFLVITVDWNCQLFWIMPCLHEYSGKVRRQQGAADEEIVRLIDGKLRHGDLIEDEKGSYDGSRISDRESKPPCCVVFVQKAQRLGDVDKDVQEKLHEASLLVRNRGIPSSVVLTHIDQVKPSLEGSLHIALRSDKIQDRVSAAAGDMGCEREPGVCDNTHTRRVPSAPGDLPLRATNPSESGYGTQTSSMRLSSASPTEISSVPTTSYSDRSSKQRQSYPRASRRSNARHTRESSDPVTTQQSPEQKRLSQTSLSSQRDISFDHHIGDSPPDLQNENKSDSDQYSFHDGDDLLQEAIYSLSTHPFPDFYNERAELRGAKPLFRPILYQRRDTSVTTSDESELSHQLKKDHHVEENVCRIVNDLQTWSDNNPGSLWVSDTLPVDFGLPIERYPPDSIDSQVLFLAPDLPPFVLTIYDPERILQHEDITDERDARKLIDEEKADVEDFTLQTSKLLTTALFNYCHCDFLLLPVALEYKELCPDALEKEIRKQQDSTRRYYDGPRRLNSRTYAELKAAAIAVNGVSHVPSLLRMRPEEMGAAQRPGQPQEFVDQEVLYILDPDWRGTVSLLIERVIHNHSCHVTYPESGRDKLVVAVMEAAKRISFVEEVIILSTDRALQECC</sequence>
<evidence type="ECO:0000256" key="1">
    <source>
        <dbReference type="SAM" id="MobiDB-lite"/>
    </source>
</evidence>
<feature type="region of interest" description="Disordered" evidence="1">
    <location>
        <begin position="228"/>
        <end position="372"/>
    </location>
</feature>
<feature type="compositionally biased region" description="Polar residues" evidence="1">
    <location>
        <begin position="261"/>
        <end position="305"/>
    </location>
</feature>
<feature type="non-terminal residue" evidence="3">
    <location>
        <position position="705"/>
    </location>
</feature>
<evidence type="ECO:0000313" key="4">
    <source>
        <dbReference type="Proteomes" id="UP001519460"/>
    </source>
</evidence>
<feature type="compositionally biased region" description="Polar residues" evidence="1">
    <location>
        <begin position="321"/>
        <end position="344"/>
    </location>
</feature>
<proteinExistence type="predicted"/>
<dbReference type="EMBL" id="JACVVK020000476">
    <property type="protein sequence ID" value="KAK7471856.1"/>
    <property type="molecule type" value="Genomic_DNA"/>
</dbReference>
<dbReference type="InterPro" id="IPR025662">
    <property type="entry name" value="Sigma_54_int_dom_ATP-bd_1"/>
</dbReference>
<feature type="compositionally biased region" description="Basic and acidic residues" evidence="1">
    <location>
        <begin position="360"/>
        <end position="372"/>
    </location>
</feature>
<dbReference type="Proteomes" id="UP001519460">
    <property type="component" value="Unassembled WGS sequence"/>
</dbReference>
<evidence type="ECO:0000259" key="2">
    <source>
        <dbReference type="SMART" id="SM00382"/>
    </source>
</evidence>
<dbReference type="AlphaFoldDB" id="A0ABD0JEC2"/>
<accession>A0ABD0JEC2</accession>
<protein>
    <recommendedName>
        <fullName evidence="2">AAA+ ATPase domain-containing protein</fullName>
    </recommendedName>
</protein>
<name>A0ABD0JEC2_9CAEN</name>
<feature type="domain" description="AAA+ ATPase" evidence="2">
    <location>
        <begin position="31"/>
        <end position="228"/>
    </location>
</feature>
<dbReference type="Gene3D" id="3.40.50.300">
    <property type="entry name" value="P-loop containing nucleotide triphosphate hydrolases"/>
    <property type="match status" value="1"/>
</dbReference>
<dbReference type="InterPro" id="IPR003593">
    <property type="entry name" value="AAA+_ATPase"/>
</dbReference>
<gene>
    <name evidence="3" type="ORF">BaRGS_00035515</name>
</gene>